<evidence type="ECO:0000313" key="2">
    <source>
        <dbReference type="Proteomes" id="UP000238083"/>
    </source>
</evidence>
<evidence type="ECO:0000313" key="1">
    <source>
        <dbReference type="EMBL" id="PRY07903.1"/>
    </source>
</evidence>
<reference evidence="1 2" key="1">
    <citation type="submission" date="2018-03" db="EMBL/GenBank/DDBJ databases">
        <title>Genomic Encyclopedia of Archaeal and Bacterial Type Strains, Phase II (KMG-II): from individual species to whole genera.</title>
        <authorList>
            <person name="Goeker M."/>
        </authorList>
    </citation>
    <scope>NUCLEOTIDE SEQUENCE [LARGE SCALE GENOMIC DNA]</scope>
    <source>
        <strain evidence="1 2">DSM 19711</strain>
    </source>
</reference>
<organism evidence="1 2">
    <name type="scientific">Kineococcus rhizosphaerae</name>
    <dbReference type="NCBI Taxonomy" id="559628"/>
    <lineage>
        <taxon>Bacteria</taxon>
        <taxon>Bacillati</taxon>
        <taxon>Actinomycetota</taxon>
        <taxon>Actinomycetes</taxon>
        <taxon>Kineosporiales</taxon>
        <taxon>Kineosporiaceae</taxon>
        <taxon>Kineococcus</taxon>
    </lineage>
</organism>
<comment type="caution">
    <text evidence="1">The sequence shown here is derived from an EMBL/GenBank/DDBJ whole genome shotgun (WGS) entry which is preliminary data.</text>
</comment>
<dbReference type="AlphaFoldDB" id="A0A2T0QSE3"/>
<keyword evidence="2" id="KW-1185">Reference proteome</keyword>
<protein>
    <submittedName>
        <fullName evidence="1">Uncharacterized protein</fullName>
    </submittedName>
</protein>
<dbReference type="Proteomes" id="UP000238083">
    <property type="component" value="Unassembled WGS sequence"/>
</dbReference>
<proteinExistence type="predicted"/>
<name>A0A2T0QSE3_9ACTN</name>
<dbReference type="EMBL" id="PVZF01000026">
    <property type="protein sequence ID" value="PRY07903.1"/>
    <property type="molecule type" value="Genomic_DNA"/>
</dbReference>
<accession>A0A2T0QSE3</accession>
<gene>
    <name evidence="1" type="ORF">CLV37_12610</name>
</gene>
<sequence>MSVDGFEGQRTETSRDYDDGTQFQAVDLSHKFYNTRTDEERFYGEGAVKEHLLRAVIIDEAGRTFESSCSFVLTYP</sequence>